<dbReference type="PANTHER" id="PTHR46013:SF4">
    <property type="entry name" value="B-CELL RECEPTOR CD22-RELATED"/>
    <property type="match status" value="1"/>
</dbReference>
<dbReference type="InterPro" id="IPR007110">
    <property type="entry name" value="Ig-like_dom"/>
</dbReference>
<sequence>GRVTDRWGIGEQAALHLAESFPRGTHRFFITADFLDALMENGLAGTGSLMNRIPKECNITGDKSIKKKGREASEMMVIKWFDNKPVVMASSANGTEPQDTHSRWSKCCTDDVTEMGSSPFSAASAPDFRLGYLSSLERYGDRVQCLGKTPNDCSIRITDVTQEDKGKYYLNVFKDKNGVMLSVTALHVETKPVTVFLGHDVILTCKSTCNLTETPTFFWYKNSFHYSSTSSSNLRLPSVTKRDDGDYRCAVQKYGYRSHLLKLKVLTANSQGAANANAEVVLNSNRVRIYFVIVVVFFCGLAAPIAWLYYMRMPSEAQLLQIRINSSKHQTRPLSSFTQNVYSNPTDDTYTALDLQTRSNGVYGTLAEVHSSPADDTYADPDPQNISPDYCNLPNESTQQ</sequence>
<protein>
    <recommendedName>
        <fullName evidence="3">Ig-like domain-containing protein</fullName>
    </recommendedName>
</protein>
<dbReference type="AlphaFoldDB" id="A0AAE0ULZ6"/>
<dbReference type="InterPro" id="IPR013783">
    <property type="entry name" value="Ig-like_fold"/>
</dbReference>
<dbReference type="Pfam" id="PF13927">
    <property type="entry name" value="Ig_3"/>
    <property type="match status" value="1"/>
</dbReference>
<gene>
    <name evidence="4" type="ORF">QTP70_022474</name>
</gene>
<keyword evidence="5" id="KW-1185">Reference proteome</keyword>
<dbReference type="InterPro" id="IPR036179">
    <property type="entry name" value="Ig-like_dom_sf"/>
</dbReference>
<dbReference type="InterPro" id="IPR003599">
    <property type="entry name" value="Ig_sub"/>
</dbReference>
<dbReference type="PROSITE" id="PS50835">
    <property type="entry name" value="IG_LIKE"/>
    <property type="match status" value="1"/>
</dbReference>
<keyword evidence="2" id="KW-0812">Transmembrane</keyword>
<reference evidence="4" key="1">
    <citation type="submission" date="2023-06" db="EMBL/GenBank/DDBJ databases">
        <title>Male Hemibagrus guttatus genome.</title>
        <authorList>
            <person name="Bian C."/>
        </authorList>
    </citation>
    <scope>NUCLEOTIDE SEQUENCE</scope>
    <source>
        <strain evidence="4">Male_cb2023</strain>
        <tissue evidence="4">Muscle</tissue>
    </source>
</reference>
<name>A0AAE0ULZ6_9TELE</name>
<dbReference type="EMBL" id="JAUCMX010000025">
    <property type="protein sequence ID" value="KAK3510766.1"/>
    <property type="molecule type" value="Genomic_DNA"/>
</dbReference>
<evidence type="ECO:0000313" key="5">
    <source>
        <dbReference type="Proteomes" id="UP001274896"/>
    </source>
</evidence>
<dbReference type="Gene3D" id="2.60.40.10">
    <property type="entry name" value="Immunoglobulins"/>
    <property type="match status" value="2"/>
</dbReference>
<proteinExistence type="predicted"/>
<evidence type="ECO:0000256" key="2">
    <source>
        <dbReference type="SAM" id="Phobius"/>
    </source>
</evidence>
<evidence type="ECO:0000259" key="3">
    <source>
        <dbReference type="PROSITE" id="PS50835"/>
    </source>
</evidence>
<feature type="transmembrane region" description="Helical" evidence="2">
    <location>
        <begin position="289"/>
        <end position="310"/>
    </location>
</feature>
<keyword evidence="2" id="KW-0472">Membrane</keyword>
<dbReference type="PANTHER" id="PTHR46013">
    <property type="entry name" value="VASCULAR CELL ADHESION MOLECULE 1"/>
    <property type="match status" value="1"/>
</dbReference>
<dbReference type="SUPFAM" id="SSF48726">
    <property type="entry name" value="Immunoglobulin"/>
    <property type="match status" value="2"/>
</dbReference>
<keyword evidence="2" id="KW-1133">Transmembrane helix</keyword>
<feature type="region of interest" description="Disordered" evidence="1">
    <location>
        <begin position="372"/>
        <end position="400"/>
    </location>
</feature>
<feature type="non-terminal residue" evidence="4">
    <location>
        <position position="1"/>
    </location>
</feature>
<feature type="domain" description="Ig-like" evidence="3">
    <location>
        <begin position="198"/>
        <end position="267"/>
    </location>
</feature>
<evidence type="ECO:0000256" key="1">
    <source>
        <dbReference type="SAM" id="MobiDB-lite"/>
    </source>
</evidence>
<accession>A0AAE0ULZ6</accession>
<evidence type="ECO:0000313" key="4">
    <source>
        <dbReference type="EMBL" id="KAK3510766.1"/>
    </source>
</evidence>
<dbReference type="CDD" id="cd00096">
    <property type="entry name" value="Ig"/>
    <property type="match status" value="1"/>
</dbReference>
<dbReference type="Proteomes" id="UP001274896">
    <property type="component" value="Unassembled WGS sequence"/>
</dbReference>
<comment type="caution">
    <text evidence="4">The sequence shown here is derived from an EMBL/GenBank/DDBJ whole genome shotgun (WGS) entry which is preliminary data.</text>
</comment>
<organism evidence="4 5">
    <name type="scientific">Hemibagrus guttatus</name>
    <dbReference type="NCBI Taxonomy" id="175788"/>
    <lineage>
        <taxon>Eukaryota</taxon>
        <taxon>Metazoa</taxon>
        <taxon>Chordata</taxon>
        <taxon>Craniata</taxon>
        <taxon>Vertebrata</taxon>
        <taxon>Euteleostomi</taxon>
        <taxon>Actinopterygii</taxon>
        <taxon>Neopterygii</taxon>
        <taxon>Teleostei</taxon>
        <taxon>Ostariophysi</taxon>
        <taxon>Siluriformes</taxon>
        <taxon>Bagridae</taxon>
        <taxon>Hemibagrus</taxon>
    </lineage>
</organism>
<dbReference type="SMART" id="SM00409">
    <property type="entry name" value="IG"/>
    <property type="match status" value="2"/>
</dbReference>